<gene>
    <name evidence="1" type="ORF">GL284_02500</name>
</gene>
<protein>
    <submittedName>
        <fullName evidence="1">Uncharacterized protein</fullName>
    </submittedName>
</protein>
<dbReference type="EMBL" id="WMII01000002">
    <property type="protein sequence ID" value="MTH63135.1"/>
    <property type="molecule type" value="Genomic_DNA"/>
</dbReference>
<sequence length="111" mass="11730">MVILSLAACADKSDKIAASYVSPTIYQGMTCQQLATEAQSVVNRAQEASHAQDKKASNDAVATGVGVVLFWPALFFIKGDGAQAAEVARLKGEITAIQQASNMKNCNIQIK</sequence>
<comment type="caution">
    <text evidence="1">The sequence shown here is derived from an EMBL/GenBank/DDBJ whole genome shotgun (WGS) entry which is preliminary data.</text>
</comment>
<accession>A0A6L6IRM9</accession>
<reference evidence="1 2" key="1">
    <citation type="submission" date="2019-11" db="EMBL/GenBank/DDBJ databases">
        <authorList>
            <person name="Dong K."/>
        </authorList>
    </citation>
    <scope>NUCLEOTIDE SEQUENCE [LARGE SCALE GENOMIC DNA]</scope>
    <source>
        <strain evidence="1 2">DK608</strain>
    </source>
</reference>
<evidence type="ECO:0000313" key="2">
    <source>
        <dbReference type="Proteomes" id="UP000478740"/>
    </source>
</evidence>
<dbReference type="Proteomes" id="UP000478740">
    <property type="component" value="Unassembled WGS sequence"/>
</dbReference>
<name>A0A6L6IRM9_9RHOB</name>
<keyword evidence="2" id="KW-1185">Reference proteome</keyword>
<organism evidence="1 2">
    <name type="scientific">Paracoccus shanxieyensis</name>
    <dbReference type="NCBI Taxonomy" id="2675752"/>
    <lineage>
        <taxon>Bacteria</taxon>
        <taxon>Pseudomonadati</taxon>
        <taxon>Pseudomonadota</taxon>
        <taxon>Alphaproteobacteria</taxon>
        <taxon>Rhodobacterales</taxon>
        <taxon>Paracoccaceae</taxon>
        <taxon>Paracoccus</taxon>
    </lineage>
</organism>
<evidence type="ECO:0000313" key="1">
    <source>
        <dbReference type="EMBL" id="MTH63135.1"/>
    </source>
</evidence>
<proteinExistence type="predicted"/>
<dbReference type="AlphaFoldDB" id="A0A6L6IRM9"/>